<dbReference type="PROSITE" id="PS50126">
    <property type="entry name" value="S1"/>
    <property type="match status" value="1"/>
</dbReference>
<dbReference type="FunCoup" id="A0A2R2MP58">
    <property type="interactions" value="2102"/>
</dbReference>
<evidence type="ECO:0000256" key="5">
    <source>
        <dbReference type="ARBA" id="ARBA00022695"/>
    </source>
</evidence>
<dbReference type="NCBIfam" id="TIGR03591">
    <property type="entry name" value="polynuc_phos"/>
    <property type="match status" value="1"/>
</dbReference>
<dbReference type="SUPFAM" id="SSF54791">
    <property type="entry name" value="Eukaryotic type KH-domain (KH-domain type I)"/>
    <property type="match status" value="1"/>
</dbReference>
<dbReference type="CDD" id="cd11364">
    <property type="entry name" value="RNase_PH_PNPase_2"/>
    <property type="match status" value="1"/>
</dbReference>
<dbReference type="OrthoDB" id="437922at2759"/>
<feature type="region of interest" description="Disordered" evidence="9">
    <location>
        <begin position="781"/>
        <end position="824"/>
    </location>
</feature>
<evidence type="ECO:0000313" key="11">
    <source>
        <dbReference type="Proteomes" id="UP000085678"/>
    </source>
</evidence>
<dbReference type="InterPro" id="IPR003029">
    <property type="entry name" value="S1_domain"/>
</dbReference>
<dbReference type="Pfam" id="PF03726">
    <property type="entry name" value="PNPase"/>
    <property type="match status" value="1"/>
</dbReference>
<evidence type="ECO:0000313" key="12">
    <source>
        <dbReference type="RefSeq" id="XP_023931807.1"/>
    </source>
</evidence>
<gene>
    <name evidence="12" type="primary">LOC106160067</name>
</gene>
<dbReference type="KEGG" id="lak:106160067"/>
<dbReference type="NCBIfam" id="NF008805">
    <property type="entry name" value="PRK11824.1"/>
    <property type="match status" value="1"/>
</dbReference>
<dbReference type="CDD" id="cd00164">
    <property type="entry name" value="S1_like"/>
    <property type="match status" value="1"/>
</dbReference>
<name>A0A2R2MP58_LINAN</name>
<dbReference type="SUPFAM" id="SSF55666">
    <property type="entry name" value="Ribonuclease PH domain 2-like"/>
    <property type="match status" value="2"/>
</dbReference>
<dbReference type="GO" id="GO:0004654">
    <property type="term" value="F:polyribonucleotide nucleotidyltransferase activity"/>
    <property type="evidence" value="ECO:0007669"/>
    <property type="project" value="UniProtKB-EC"/>
</dbReference>
<evidence type="ECO:0000259" key="10">
    <source>
        <dbReference type="PROSITE" id="PS50126"/>
    </source>
</evidence>
<dbReference type="InterPro" id="IPR027408">
    <property type="entry name" value="PNPase/RNase_PH_dom_sf"/>
</dbReference>
<evidence type="ECO:0000256" key="9">
    <source>
        <dbReference type="SAM" id="MobiDB-lite"/>
    </source>
</evidence>
<accession>A0A2R2MP58</accession>
<dbReference type="GeneID" id="106160067"/>
<dbReference type="Pfam" id="PF00013">
    <property type="entry name" value="KH_1"/>
    <property type="match status" value="1"/>
</dbReference>
<dbReference type="EC" id="2.7.7.8" evidence="2"/>
<keyword evidence="6 8" id="KW-0694">RNA-binding</keyword>
<dbReference type="InterPro" id="IPR020568">
    <property type="entry name" value="Ribosomal_Su5_D2-typ_SF"/>
</dbReference>
<dbReference type="STRING" id="7574.A0A2R2MP58"/>
<dbReference type="InterPro" id="IPR015848">
    <property type="entry name" value="PNPase_PH_RNA-bd_bac/org-type"/>
</dbReference>
<evidence type="ECO:0000256" key="3">
    <source>
        <dbReference type="ARBA" id="ARBA00022490"/>
    </source>
</evidence>
<evidence type="ECO:0000256" key="2">
    <source>
        <dbReference type="ARBA" id="ARBA00012416"/>
    </source>
</evidence>
<dbReference type="PANTHER" id="PTHR11252">
    <property type="entry name" value="POLYRIBONUCLEOTIDE NUCLEOTIDYLTRANSFERASE"/>
    <property type="match status" value="1"/>
</dbReference>
<dbReference type="SMART" id="SM00322">
    <property type="entry name" value="KH"/>
    <property type="match status" value="1"/>
</dbReference>
<dbReference type="InterPro" id="IPR012162">
    <property type="entry name" value="PNPase"/>
</dbReference>
<dbReference type="GO" id="GO:0005829">
    <property type="term" value="C:cytosol"/>
    <property type="evidence" value="ECO:0007669"/>
    <property type="project" value="TreeGrafter"/>
</dbReference>
<dbReference type="GO" id="GO:0000965">
    <property type="term" value="P:mitochondrial RNA 3'-end processing"/>
    <property type="evidence" value="ECO:0007669"/>
    <property type="project" value="TreeGrafter"/>
</dbReference>
<dbReference type="FunFam" id="3.30.230.70:FF:000001">
    <property type="entry name" value="Polyribonucleotide nucleotidyltransferase"/>
    <property type="match status" value="1"/>
</dbReference>
<evidence type="ECO:0000256" key="1">
    <source>
        <dbReference type="ARBA" id="ARBA00007404"/>
    </source>
</evidence>
<keyword evidence="11" id="KW-1185">Reference proteome</keyword>
<dbReference type="Pfam" id="PF03725">
    <property type="entry name" value="RNase_PH_C"/>
    <property type="match status" value="1"/>
</dbReference>
<keyword evidence="5" id="KW-0548">Nucleotidyltransferase</keyword>
<keyword evidence="3" id="KW-0963">Cytoplasm</keyword>
<dbReference type="FunFam" id="2.40.50.140:FF:000113">
    <property type="entry name" value="polyribonucleotide nucleotidyltransferase 1, mitochondrial"/>
    <property type="match status" value="1"/>
</dbReference>
<proteinExistence type="inferred from homology"/>
<dbReference type="InterPro" id="IPR004087">
    <property type="entry name" value="KH_dom"/>
</dbReference>
<dbReference type="Pfam" id="PF01138">
    <property type="entry name" value="RNase_PH"/>
    <property type="match status" value="2"/>
</dbReference>
<dbReference type="Proteomes" id="UP000085678">
    <property type="component" value="Unplaced"/>
</dbReference>
<dbReference type="GO" id="GO:0003723">
    <property type="term" value="F:RNA binding"/>
    <property type="evidence" value="ECO:0007669"/>
    <property type="project" value="UniProtKB-UniRule"/>
</dbReference>
<dbReference type="InterPro" id="IPR001247">
    <property type="entry name" value="ExoRNase_PH_dom1"/>
</dbReference>
<dbReference type="InterPro" id="IPR036612">
    <property type="entry name" value="KH_dom_type_1_sf"/>
</dbReference>
<dbReference type="InterPro" id="IPR015847">
    <property type="entry name" value="ExoRNase_PH_dom2"/>
</dbReference>
<dbReference type="InterPro" id="IPR004088">
    <property type="entry name" value="KH_dom_type_1"/>
</dbReference>
<dbReference type="InterPro" id="IPR012340">
    <property type="entry name" value="NA-bd_OB-fold"/>
</dbReference>
<keyword evidence="4" id="KW-0808">Transferase</keyword>
<dbReference type="CDD" id="cd09033">
    <property type="entry name" value="KH-I_PNPT1"/>
    <property type="match status" value="1"/>
</dbReference>
<dbReference type="SUPFAM" id="SSF54211">
    <property type="entry name" value="Ribosomal protein S5 domain 2-like"/>
    <property type="match status" value="2"/>
</dbReference>
<dbReference type="InterPro" id="IPR036345">
    <property type="entry name" value="ExoRNase_PH_dom2_sf"/>
</dbReference>
<dbReference type="Gene3D" id="2.40.50.140">
    <property type="entry name" value="Nucleic acid-binding proteins"/>
    <property type="match status" value="1"/>
</dbReference>
<dbReference type="GO" id="GO:0000958">
    <property type="term" value="P:mitochondrial mRNA catabolic process"/>
    <property type="evidence" value="ECO:0007669"/>
    <property type="project" value="TreeGrafter"/>
</dbReference>
<comment type="similarity">
    <text evidence="1">Belongs to the polyribonucleotide nucleotidyltransferase family.</text>
</comment>
<dbReference type="PANTHER" id="PTHR11252:SF0">
    <property type="entry name" value="POLYRIBONUCLEOTIDE NUCLEOTIDYLTRANSFERASE 1, MITOCHONDRIAL"/>
    <property type="match status" value="1"/>
</dbReference>
<dbReference type="PROSITE" id="PS50084">
    <property type="entry name" value="KH_TYPE_1"/>
    <property type="match status" value="1"/>
</dbReference>
<dbReference type="FunFam" id="3.30.230.70:FF:000006">
    <property type="entry name" value="polyribonucleotide nucleotidyltransferase 1, mitochondrial"/>
    <property type="match status" value="1"/>
</dbReference>
<sequence length="824" mass="90754">MWRACTSPQWHLRPCCYHKTKHFLFKRFQGVVVLQIARLSNNNPWTDSNSAGKVVVNLDENTEPIRISCGQFARMASGSAVAEIGDTAVMATAVSKSSPPTAGQGFMPLSVDYRQKAAAAGRIPTNYLRRELGPTEKETLASRMIDRSLRPLFPRSFKTETQIMCNLMSVDGQHDPEIASLNAASAALLLSDIPWNGPMGAVRIGYTNKGFVVNPTRKQLMSSRLNLIVAAVENKVVMLDGSADVLPYGLFKNAVHLGVEKVRPILAELRTLQKNFGKKKKPIVIPSEDIIPQEMRDTLKVIAEQKLHGIFTDSSHNKFSRDKAVNDVRYQTVRAMQDIYKEASPVTLHETFNQVCKDIFRNIVLEQNIRCDGRQLSDMRPVSCQVDLFKPLHGSALFQRGQTQVLCTVTFDSLESAAKVDPISVLTGGLAEKNFMLHYEFPPYATNETGKQGVANRRELGHGALAEKALRTVLPEDYPFTIRLTSEVLESNGSSSMATVCGGSLALMDAGVPISEPAAGVAIGVFTNYKGDDASSDLNEDSKEQTGQDEKHCLLTDLVGIEDYMGDMDFKMAGTKFGVTAIQADVKTPGLPTDVMIEATDEAQVAIKKLLDIMAETLPTYRSQKKENAPVTEKLEIPLSKRAKFVGPGGYNIKKLRSETGITVSSVDETTFQLFAPNKDAMEETKEMIDKQLKSSKEPDLEFSAVYTAKIVEVRNNGVLVQIHPMLEPALLHNSQLTKRKIQHPSVLGLEVGQEISVKYFGRDPVSGKMRLSRKVIYSTPSSVPRDISGSSKEQASSEEQPNFANGLDTDNVEDQISDEKMDS</sequence>
<dbReference type="InterPro" id="IPR036456">
    <property type="entry name" value="PNPase_PH_RNA-bd_sf"/>
</dbReference>
<evidence type="ECO:0000256" key="7">
    <source>
        <dbReference type="ARBA" id="ARBA00031451"/>
    </source>
</evidence>
<dbReference type="GO" id="GO:0005739">
    <property type="term" value="C:mitochondrion"/>
    <property type="evidence" value="ECO:0007669"/>
    <property type="project" value="TreeGrafter"/>
</dbReference>
<dbReference type="SUPFAM" id="SSF50249">
    <property type="entry name" value="Nucleic acid-binding proteins"/>
    <property type="match status" value="1"/>
</dbReference>
<feature type="domain" description="S1 motif" evidence="10">
    <location>
        <begin position="704"/>
        <end position="775"/>
    </location>
</feature>
<dbReference type="GO" id="GO:0000175">
    <property type="term" value="F:3'-5'-RNA exonuclease activity"/>
    <property type="evidence" value="ECO:0007669"/>
    <property type="project" value="TreeGrafter"/>
</dbReference>
<evidence type="ECO:0000256" key="6">
    <source>
        <dbReference type="ARBA" id="ARBA00022884"/>
    </source>
</evidence>
<dbReference type="InParanoid" id="A0A2R2MP58"/>
<dbReference type="SUPFAM" id="SSF46915">
    <property type="entry name" value="Polynucleotide phosphorylase/guanosine pentaphosphate synthase (PNPase/GPSI), domain 3"/>
    <property type="match status" value="1"/>
</dbReference>
<reference evidence="12" key="1">
    <citation type="submission" date="2025-08" db="UniProtKB">
        <authorList>
            <consortium name="RefSeq"/>
        </authorList>
    </citation>
    <scope>IDENTIFICATION</scope>
    <source>
        <tissue evidence="12">Gonads</tissue>
    </source>
</reference>
<evidence type="ECO:0000256" key="4">
    <source>
        <dbReference type="ARBA" id="ARBA00022679"/>
    </source>
</evidence>
<dbReference type="Gene3D" id="3.30.1370.10">
    <property type="entry name" value="K Homology domain, type 1"/>
    <property type="match status" value="1"/>
</dbReference>
<feature type="compositionally biased region" description="Polar residues" evidence="9">
    <location>
        <begin position="781"/>
        <end position="804"/>
    </location>
</feature>
<dbReference type="Gene3D" id="3.30.230.70">
    <property type="entry name" value="GHMP Kinase, N-terminal domain"/>
    <property type="match status" value="2"/>
</dbReference>
<evidence type="ECO:0000256" key="8">
    <source>
        <dbReference type="PROSITE-ProRule" id="PRU00117"/>
    </source>
</evidence>
<dbReference type="RefSeq" id="XP_023931807.1">
    <property type="nucleotide sequence ID" value="XM_024076039.1"/>
</dbReference>
<protein>
    <recommendedName>
        <fullName evidence="2">polyribonucleotide nucleotidyltransferase</fullName>
        <ecNumber evidence="2">2.7.7.8</ecNumber>
    </recommendedName>
    <alternativeName>
        <fullName evidence="7">Polynucleotide phosphorylase 1</fullName>
    </alternativeName>
</protein>
<dbReference type="AlphaFoldDB" id="A0A2R2MP58"/>
<dbReference type="FunFam" id="3.30.1370.10:FF:000044">
    <property type="entry name" value="Polyribonucleotide nucleotidyltransferase 1, mitochondrial"/>
    <property type="match status" value="1"/>
</dbReference>
<organism evidence="11 12">
    <name type="scientific">Lingula anatina</name>
    <name type="common">Brachiopod</name>
    <name type="synonym">Lingula unguis</name>
    <dbReference type="NCBI Taxonomy" id="7574"/>
    <lineage>
        <taxon>Eukaryota</taxon>
        <taxon>Metazoa</taxon>
        <taxon>Spiralia</taxon>
        <taxon>Lophotrochozoa</taxon>
        <taxon>Brachiopoda</taxon>
        <taxon>Linguliformea</taxon>
        <taxon>Lingulata</taxon>
        <taxon>Lingulida</taxon>
        <taxon>Linguloidea</taxon>
        <taxon>Lingulidae</taxon>
        <taxon>Lingula</taxon>
    </lineage>
</organism>